<accession>A0A6N8FKS6</accession>
<dbReference type="EMBL" id="WOCA01000003">
    <property type="protein sequence ID" value="MUK87898.1"/>
    <property type="molecule type" value="Genomic_DNA"/>
</dbReference>
<gene>
    <name evidence="1" type="ORF">GMD78_05730</name>
</gene>
<dbReference type="Proteomes" id="UP000469125">
    <property type="component" value="Unassembled WGS sequence"/>
</dbReference>
<organism evidence="1 2">
    <name type="scientific">Ornithinibacillus caprae</name>
    <dbReference type="NCBI Taxonomy" id="2678566"/>
    <lineage>
        <taxon>Bacteria</taxon>
        <taxon>Bacillati</taxon>
        <taxon>Bacillota</taxon>
        <taxon>Bacilli</taxon>
        <taxon>Bacillales</taxon>
        <taxon>Bacillaceae</taxon>
        <taxon>Ornithinibacillus</taxon>
    </lineage>
</organism>
<dbReference type="InterPro" id="IPR032710">
    <property type="entry name" value="NTF2-like_dom_sf"/>
</dbReference>
<evidence type="ECO:0008006" key="3">
    <source>
        <dbReference type="Google" id="ProtNLM"/>
    </source>
</evidence>
<evidence type="ECO:0000313" key="1">
    <source>
        <dbReference type="EMBL" id="MUK87898.1"/>
    </source>
</evidence>
<dbReference type="SUPFAM" id="SSF54427">
    <property type="entry name" value="NTF2-like"/>
    <property type="match status" value="1"/>
</dbReference>
<sequence>MPIEQEVSSEVYKMMDLHQKFSEGLFEEVNSFISDDFQGMLYMPWNGEVKQFNSESIREGNRLASQYYKGKDIQFVFTGLNIIPQSTNQATVSYEVVHQNKEDFVMVRSLVLEVWRKESDGKWKVIRWYEEKGMHT</sequence>
<evidence type="ECO:0000313" key="2">
    <source>
        <dbReference type="Proteomes" id="UP000469125"/>
    </source>
</evidence>
<comment type="caution">
    <text evidence="1">The sequence shown here is derived from an EMBL/GenBank/DDBJ whole genome shotgun (WGS) entry which is preliminary data.</text>
</comment>
<name>A0A6N8FKS6_9BACI</name>
<reference evidence="1 2" key="1">
    <citation type="submission" date="2019-11" db="EMBL/GenBank/DDBJ databases">
        <authorList>
            <person name="Li X."/>
        </authorList>
    </citation>
    <scope>NUCLEOTIDE SEQUENCE [LARGE SCALE GENOMIC DNA]</scope>
    <source>
        <strain evidence="1 2">L9</strain>
    </source>
</reference>
<keyword evidence="2" id="KW-1185">Reference proteome</keyword>
<dbReference type="Gene3D" id="3.10.450.50">
    <property type="match status" value="1"/>
</dbReference>
<dbReference type="AlphaFoldDB" id="A0A6N8FKS6"/>
<proteinExistence type="predicted"/>
<protein>
    <recommendedName>
        <fullName evidence="3">DUF4440 domain-containing protein</fullName>
    </recommendedName>
</protein>
<dbReference type="RefSeq" id="WP_155667844.1">
    <property type="nucleotide sequence ID" value="NZ_WOCA01000003.1"/>
</dbReference>